<dbReference type="AlphaFoldDB" id="A0A0U1D2J4"/>
<evidence type="ECO:0000313" key="1">
    <source>
        <dbReference type="EMBL" id="CQD06961.1"/>
    </source>
</evidence>
<dbReference type="Pfam" id="PF12831">
    <property type="entry name" value="FAD_oxidored"/>
    <property type="match status" value="1"/>
</dbReference>
<accession>A0A0U1D2J4</accession>
<proteinExistence type="predicted"/>
<name>A0A0U1D2J4_9MYCO</name>
<dbReference type="SUPFAM" id="SSF51905">
    <property type="entry name" value="FAD/NAD(P)-binding domain"/>
    <property type="match status" value="1"/>
</dbReference>
<reference evidence="2" key="1">
    <citation type="submission" date="2015-03" db="EMBL/GenBank/DDBJ databases">
        <authorList>
            <person name="Urmite Genomes"/>
        </authorList>
    </citation>
    <scope>NUCLEOTIDE SEQUENCE [LARGE SCALE GENOMIC DNA]</scope>
    <source>
        <strain evidence="2">CSUR P1344</strain>
    </source>
</reference>
<protein>
    <submittedName>
        <fullName evidence="1">Succinate dehydrogenase/fumarate reductase flavoprotein subunit</fullName>
    </submittedName>
</protein>
<dbReference type="Proteomes" id="UP000199601">
    <property type="component" value="Unassembled WGS sequence"/>
</dbReference>
<dbReference type="EMBL" id="CTEC01000001">
    <property type="protein sequence ID" value="CQD06961.1"/>
    <property type="molecule type" value="Genomic_DNA"/>
</dbReference>
<gene>
    <name evidence="1" type="ORF">BN000_01384</name>
</gene>
<keyword evidence="2" id="KW-1185">Reference proteome</keyword>
<dbReference type="Gene3D" id="3.50.50.60">
    <property type="entry name" value="FAD/NAD(P)-binding domain"/>
    <property type="match status" value="1"/>
</dbReference>
<organism evidence="1 2">
    <name type="scientific">Mycobacterium europaeum</name>
    <dbReference type="NCBI Taxonomy" id="761804"/>
    <lineage>
        <taxon>Bacteria</taxon>
        <taxon>Bacillati</taxon>
        <taxon>Actinomycetota</taxon>
        <taxon>Actinomycetes</taxon>
        <taxon>Mycobacteriales</taxon>
        <taxon>Mycobacteriaceae</taxon>
        <taxon>Mycobacterium</taxon>
        <taxon>Mycobacterium simiae complex</taxon>
    </lineage>
</organism>
<evidence type="ECO:0000313" key="2">
    <source>
        <dbReference type="Proteomes" id="UP000199601"/>
    </source>
</evidence>
<dbReference type="STRING" id="761804.BN000_01384"/>
<dbReference type="InterPro" id="IPR036188">
    <property type="entry name" value="FAD/NAD-bd_sf"/>
</dbReference>
<sequence length="104" mass="10223">MTPDSDVTALPASSVTSWDDEADVVIAGYGVAGAAAAFEAARSRADVLVTERTGSRGGAATMAGGFIYLGGVTAGLAAWGYASGISLGDGSFYGRRAGRSAAKG</sequence>